<dbReference type="Proteomes" id="UP000315759">
    <property type="component" value="Unassembled WGS sequence"/>
</dbReference>
<dbReference type="EMBL" id="VIFX01000065">
    <property type="protein sequence ID" value="TQR82631.1"/>
    <property type="molecule type" value="Genomic_DNA"/>
</dbReference>
<evidence type="ECO:0000313" key="2">
    <source>
        <dbReference type="Proteomes" id="UP000315759"/>
    </source>
</evidence>
<organism evidence="1 2">
    <name type="scientific">Mycolicibacterium hodleri</name>
    <dbReference type="NCBI Taxonomy" id="49897"/>
    <lineage>
        <taxon>Bacteria</taxon>
        <taxon>Bacillati</taxon>
        <taxon>Actinomycetota</taxon>
        <taxon>Actinomycetes</taxon>
        <taxon>Mycobacteriales</taxon>
        <taxon>Mycobacteriaceae</taxon>
        <taxon>Mycolicibacterium</taxon>
    </lineage>
</organism>
<sequence>MTRPTLTYEDTATGGARSAFEHALMCALTEGRLPGRTCSLGTNTWAAIEAIARNHPEAATELINNAYDSLGMSTALSADGLPDWAPRQR</sequence>
<comment type="caution">
    <text evidence="1">The sequence shown here is derived from an EMBL/GenBank/DDBJ whole genome shotgun (WGS) entry which is preliminary data.</text>
</comment>
<keyword evidence="2" id="KW-1185">Reference proteome</keyword>
<reference evidence="1 2" key="1">
    <citation type="submission" date="2018-10" db="EMBL/GenBank/DDBJ databases">
        <title>Draft genome of Mycobacterium hodleri strain B.</title>
        <authorList>
            <person name="Amande T.J."/>
            <person name="Mcgenity T.J."/>
        </authorList>
    </citation>
    <scope>NUCLEOTIDE SEQUENCE [LARGE SCALE GENOMIC DNA]</scope>
    <source>
        <strain evidence="1 2">B</strain>
    </source>
</reference>
<evidence type="ECO:0000313" key="1">
    <source>
        <dbReference type="EMBL" id="TQR82631.1"/>
    </source>
</evidence>
<accession>A0A544VRM4</accession>
<dbReference type="RefSeq" id="WP_142555782.1">
    <property type="nucleotide sequence ID" value="NZ_VIFX01000065.1"/>
</dbReference>
<protein>
    <submittedName>
        <fullName evidence="1">Uncharacterized protein</fullName>
    </submittedName>
</protein>
<proteinExistence type="predicted"/>
<dbReference type="AlphaFoldDB" id="A0A544VRM4"/>
<gene>
    <name evidence="1" type="ORF">D8S82_31060</name>
</gene>
<name>A0A544VRM4_9MYCO</name>